<organism evidence="3 5">
    <name type="scientific">Pyrenophora tritici-repentis</name>
    <dbReference type="NCBI Taxonomy" id="45151"/>
    <lineage>
        <taxon>Eukaryota</taxon>
        <taxon>Fungi</taxon>
        <taxon>Dikarya</taxon>
        <taxon>Ascomycota</taxon>
        <taxon>Pezizomycotina</taxon>
        <taxon>Dothideomycetes</taxon>
        <taxon>Pleosporomycetidae</taxon>
        <taxon>Pleosporales</taxon>
        <taxon>Pleosporineae</taxon>
        <taxon>Pleosporaceae</taxon>
        <taxon>Pyrenophora</taxon>
    </lineage>
</organism>
<feature type="compositionally biased region" description="Polar residues" evidence="1">
    <location>
        <begin position="655"/>
        <end position="665"/>
    </location>
</feature>
<comment type="caution">
    <text evidence="3">The sequence shown here is derived from an EMBL/GenBank/DDBJ whole genome shotgun (WGS) entry which is preliminary data.</text>
</comment>
<feature type="region of interest" description="Disordered" evidence="1">
    <location>
        <begin position="655"/>
        <end position="684"/>
    </location>
</feature>
<feature type="region of interest" description="Disordered" evidence="1">
    <location>
        <begin position="441"/>
        <end position="482"/>
    </location>
</feature>
<evidence type="ECO:0000313" key="2">
    <source>
        <dbReference type="EMBL" id="KAF7571563.1"/>
    </source>
</evidence>
<reference evidence="5" key="4">
    <citation type="journal article" date="2022" name="Microb. Genom.">
        <title>A global pangenome for the wheat fungal pathogen Pyrenophora tritici-repentis and prediction of effector protein structural homology.</title>
        <authorList>
            <person name="Moolhuijzen P.M."/>
            <person name="See P.T."/>
            <person name="Shi G."/>
            <person name="Powell H.R."/>
            <person name="Cockram J."/>
            <person name="Jorgensen L.N."/>
            <person name="Benslimane H."/>
            <person name="Strelkov S.E."/>
            <person name="Turner J."/>
            <person name="Liu Z."/>
            <person name="Moffat C.S."/>
        </authorList>
    </citation>
    <scope>NUCLEOTIDE SEQUENCE [LARGE SCALE GENOMIC DNA]</scope>
</reference>
<evidence type="ECO:0000256" key="1">
    <source>
        <dbReference type="SAM" id="MobiDB-lite"/>
    </source>
</evidence>
<dbReference type="Proteomes" id="UP000249757">
    <property type="component" value="Unassembled WGS sequence"/>
</dbReference>
<feature type="region of interest" description="Disordered" evidence="1">
    <location>
        <begin position="611"/>
        <end position="642"/>
    </location>
</feature>
<feature type="region of interest" description="Disordered" evidence="1">
    <location>
        <begin position="510"/>
        <end position="597"/>
    </location>
</feature>
<feature type="compositionally biased region" description="Acidic residues" evidence="1">
    <location>
        <begin position="937"/>
        <end position="956"/>
    </location>
</feature>
<dbReference type="Proteomes" id="UP000245464">
    <property type="component" value="Chromosome 4"/>
</dbReference>
<dbReference type="EMBL" id="NQIK02000004">
    <property type="protein sequence ID" value="KAF7571563.1"/>
    <property type="molecule type" value="Genomic_DNA"/>
</dbReference>
<protein>
    <submittedName>
        <fullName evidence="3">ARC105 or Med15 protein</fullName>
    </submittedName>
    <submittedName>
        <fullName evidence="2">DUF1421 multi-domain protein</fullName>
    </submittedName>
</protein>
<feature type="compositionally biased region" description="Pro residues" evidence="1">
    <location>
        <begin position="538"/>
        <end position="552"/>
    </location>
</feature>
<feature type="region of interest" description="Disordered" evidence="1">
    <location>
        <begin position="924"/>
        <end position="956"/>
    </location>
</feature>
<sequence length="956" mass="105606">MASHGIVYDLFDDRYLELQDVAGSVELLPTLVPYDEYTHCLHVYRMNTGPELFMALLQDFTKRKSAETRKELWTWCVQWKVDEAATHQQLTPPHSPKKPRLAAPSIKGHVRAINPQLMKEGELLRILLGILQQPSSIVPNFIEFLYRWIDYHEGDGMALKAAMHREIPSLWAFDYHPLVFPQDLKKKMDEAIHSSHINTVAEKLAQASQTKTVREKPDLKELQRKVEESERLQYREVQFGIQPPKLKEPLPPLINIPRDPVKRVKFHAACFESRQRAFNLLLEAGMTATQLRDYQKDQEEDPRDTPLAFGRDGLQFYRNDAELAQRVTGKQDKHVDKTMEIAISEKLAFEAQFAGRSATPENFLHFPLIPNRPGPVAAAVVVPTNDLGNEMLRMVQKTKNRGEHFINIIPAPLVGKLKGELFKSAIDKDALLKRWQKLGERSGPRFTDTSDKRKSDAESTGESNAGEDNDSDDDDGAADNEPDMSLRLATSAHNPSLHAQHPAFAVTLTPPQETHGQEPLGSLLALPSGPSYTNYGPSPMPGQLPPPSPQVPNVPSGFNGVPSHTSGSGTWPPSVPQEPNFSGNPTGTSSYTSASGLPPPVYPLASYPFTQNQQQIGPPSFQQVPQLSSSHPVASTPSTPATVPASARLLAAMQPNQSSPTSGQGFQNGGPSALQGSGNSDFSNILNQYLRPQEQPSLVPNSFLAPPGQGIQRTAPSPLRLAPAPSPFNTAVPSLTGASPFQHPELGMPVQIYFREILVPGNLIGPGGAKMGNDGCVKTDAFLVGYAQPGSGKITLSHAIFLSVGVWENCMDRVRKDKCSVLESYHGPQDKIHGTTPVPYRAAYEKLRQAYSMMLSSSPEAREENVTKRWRVTPGRMSGSERGSIWEGWAVGLDKEISMSKQEREGAFVRKEFIDHGVEIRYDSEKARRRREHDELLAEEEAAGVDYGSDMDTDED</sequence>
<reference evidence="2 4" key="1">
    <citation type="journal article" date="2018" name="BMC Genomics">
        <title>Comparative genomics of the wheat fungal pathogen Pyrenophora tritici-repentis reveals chromosomal variations and genome plasticity.</title>
        <authorList>
            <person name="Moolhuijzen P."/>
            <person name="See P.T."/>
            <person name="Hane J.K."/>
            <person name="Shi G."/>
            <person name="Liu Z."/>
            <person name="Oliver R.P."/>
            <person name="Moffat C.S."/>
        </authorList>
    </citation>
    <scope>NUCLEOTIDE SEQUENCE [LARGE SCALE GENOMIC DNA]</scope>
    <source>
        <strain evidence="2">M4</strain>
    </source>
</reference>
<keyword evidence="5" id="KW-1185">Reference proteome</keyword>
<evidence type="ECO:0000313" key="3">
    <source>
        <dbReference type="EMBL" id="KAI1510506.1"/>
    </source>
</evidence>
<reference evidence="3" key="3">
    <citation type="journal article" date="2022" name="bioRxiv">
        <title>A global pangenome for the wheat fungal pathogen Pyrenophora tritici-repentis and prediction of effector protein structural homology.</title>
        <authorList>
            <person name="Moolhuijzen P."/>
            <person name="See P.T."/>
            <person name="Shi G."/>
            <person name="Powell H.R."/>
            <person name="Cockram J."/>
            <person name="Jorgensen L.N."/>
            <person name="Benslimane H."/>
            <person name="Strelkov S.E."/>
            <person name="Turner J."/>
            <person name="Liu Z."/>
            <person name="Moffat C.S."/>
        </authorList>
    </citation>
    <scope>NUCLEOTIDE SEQUENCE</scope>
    <source>
        <strain evidence="3">86-124</strain>
    </source>
</reference>
<name>A0A2W1I394_9PLEO</name>
<dbReference type="OMA" id="IEFLYRW"/>
<dbReference type="AlphaFoldDB" id="A0A2W1I394"/>
<accession>A0A2W1I394</accession>
<gene>
    <name evidence="3" type="ORF">Ptr86124_010311</name>
    <name evidence="2" type="ORF">PtrM4_090630</name>
</gene>
<proteinExistence type="predicted"/>
<feature type="compositionally biased region" description="Acidic residues" evidence="1">
    <location>
        <begin position="465"/>
        <end position="482"/>
    </location>
</feature>
<feature type="compositionally biased region" description="Polar residues" evidence="1">
    <location>
        <begin position="562"/>
        <end position="595"/>
    </location>
</feature>
<dbReference type="EMBL" id="NRDI02000016">
    <property type="protein sequence ID" value="KAI1510506.1"/>
    <property type="molecule type" value="Genomic_DNA"/>
</dbReference>
<dbReference type="OrthoDB" id="3787206at2759"/>
<feature type="compositionally biased region" description="Polar residues" evidence="1">
    <location>
        <begin position="674"/>
        <end position="684"/>
    </location>
</feature>
<evidence type="ECO:0000313" key="4">
    <source>
        <dbReference type="Proteomes" id="UP000245464"/>
    </source>
</evidence>
<feature type="compositionally biased region" description="Polar residues" evidence="1">
    <location>
        <begin position="611"/>
        <end position="641"/>
    </location>
</feature>
<reference evidence="3" key="2">
    <citation type="submission" date="2021-05" db="EMBL/GenBank/DDBJ databases">
        <authorList>
            <person name="Moolhuijzen P.M."/>
            <person name="Moffat C.S."/>
        </authorList>
    </citation>
    <scope>NUCLEOTIDE SEQUENCE</scope>
    <source>
        <strain evidence="3">86-124</strain>
    </source>
</reference>
<evidence type="ECO:0000313" key="5">
    <source>
        <dbReference type="Proteomes" id="UP000249757"/>
    </source>
</evidence>
<feature type="compositionally biased region" description="Basic and acidic residues" evidence="1">
    <location>
        <begin position="924"/>
        <end position="936"/>
    </location>
</feature>
<feature type="compositionally biased region" description="Basic and acidic residues" evidence="1">
    <location>
        <begin position="441"/>
        <end position="457"/>
    </location>
</feature>
<feature type="compositionally biased region" description="Low complexity" evidence="1">
    <location>
        <begin position="519"/>
        <end position="531"/>
    </location>
</feature>